<keyword evidence="4" id="KW-1185">Reference proteome</keyword>
<keyword evidence="2" id="KW-0732">Signal</keyword>
<proteinExistence type="predicted"/>
<accession>A0A439CLN6</accession>
<feature type="chain" id="PRO_5018988019" evidence="2">
    <location>
        <begin position="17"/>
        <end position="84"/>
    </location>
</feature>
<evidence type="ECO:0000313" key="3">
    <source>
        <dbReference type="EMBL" id="RWA03062.1"/>
    </source>
</evidence>
<evidence type="ECO:0000256" key="2">
    <source>
        <dbReference type="SAM" id="SignalP"/>
    </source>
</evidence>
<evidence type="ECO:0000313" key="4">
    <source>
        <dbReference type="Proteomes" id="UP000286045"/>
    </source>
</evidence>
<dbReference type="STRING" id="363999.A0A439CLN6"/>
<comment type="caution">
    <text evidence="3">The sequence shown here is derived from an EMBL/GenBank/DDBJ whole genome shotgun (WGS) entry which is preliminary data.</text>
</comment>
<name>A0A439CLN6_9PEZI</name>
<sequence length="84" mass="8315">MLFPLLTLLPTSQVLAAPSPSTLKSRLAAPAAYVTTSDLSHKLSPAAAPVSGRGPGGSSAWNLSIDDTAAGQGISRPSSGSGAR</sequence>
<gene>
    <name evidence="3" type="ORF">EKO27_g12044</name>
</gene>
<dbReference type="EMBL" id="RYZI01000971">
    <property type="protein sequence ID" value="RWA03062.1"/>
    <property type="molecule type" value="Genomic_DNA"/>
</dbReference>
<evidence type="ECO:0000256" key="1">
    <source>
        <dbReference type="SAM" id="MobiDB-lite"/>
    </source>
</evidence>
<dbReference type="AlphaFoldDB" id="A0A439CLN6"/>
<feature type="region of interest" description="Disordered" evidence="1">
    <location>
        <begin position="43"/>
        <end position="84"/>
    </location>
</feature>
<feature type="signal peptide" evidence="2">
    <location>
        <begin position="1"/>
        <end position="16"/>
    </location>
</feature>
<organism evidence="3 4">
    <name type="scientific">Xylaria grammica</name>
    <dbReference type="NCBI Taxonomy" id="363999"/>
    <lineage>
        <taxon>Eukaryota</taxon>
        <taxon>Fungi</taxon>
        <taxon>Dikarya</taxon>
        <taxon>Ascomycota</taxon>
        <taxon>Pezizomycotina</taxon>
        <taxon>Sordariomycetes</taxon>
        <taxon>Xylariomycetidae</taxon>
        <taxon>Xylariales</taxon>
        <taxon>Xylariaceae</taxon>
        <taxon>Xylaria</taxon>
    </lineage>
</organism>
<dbReference type="Proteomes" id="UP000286045">
    <property type="component" value="Unassembled WGS sequence"/>
</dbReference>
<reference evidence="3 4" key="1">
    <citation type="submission" date="2018-12" db="EMBL/GenBank/DDBJ databases">
        <title>Draft genome sequence of Xylaria grammica IHI A82.</title>
        <authorList>
            <person name="Buettner E."/>
            <person name="Kellner H."/>
        </authorList>
    </citation>
    <scope>NUCLEOTIDE SEQUENCE [LARGE SCALE GENOMIC DNA]</scope>
    <source>
        <strain evidence="3 4">IHI A82</strain>
    </source>
</reference>
<feature type="compositionally biased region" description="Polar residues" evidence="1">
    <location>
        <begin position="75"/>
        <end position="84"/>
    </location>
</feature>
<protein>
    <submittedName>
        <fullName evidence="3">Uncharacterized protein</fullName>
    </submittedName>
</protein>